<gene>
    <name evidence="1" type="ORF">L210DRAFT_3653585</name>
</gene>
<comment type="caution">
    <text evidence="1">The sequence shown here is derived from an EMBL/GenBank/DDBJ whole genome shotgun (WGS) entry which is preliminary data.</text>
</comment>
<reference evidence="1" key="1">
    <citation type="submission" date="2019-10" db="EMBL/GenBank/DDBJ databases">
        <authorList>
            <consortium name="DOE Joint Genome Institute"/>
            <person name="Kuo A."/>
            <person name="Miyauchi S."/>
            <person name="Kiss E."/>
            <person name="Drula E."/>
            <person name="Kohler A."/>
            <person name="Sanchez-Garcia M."/>
            <person name="Andreopoulos B."/>
            <person name="Barry K.W."/>
            <person name="Bonito G."/>
            <person name="Buee M."/>
            <person name="Carver A."/>
            <person name="Chen C."/>
            <person name="Cichocki N."/>
            <person name="Clum A."/>
            <person name="Culley D."/>
            <person name="Crous P.W."/>
            <person name="Fauchery L."/>
            <person name="Girlanda M."/>
            <person name="Hayes R."/>
            <person name="Keri Z."/>
            <person name="LaButti K."/>
            <person name="Lipzen A."/>
            <person name="Lombard V."/>
            <person name="Magnuson J."/>
            <person name="Maillard F."/>
            <person name="Morin E."/>
            <person name="Murat C."/>
            <person name="Nolan M."/>
            <person name="Ohm R."/>
            <person name="Pangilinan J."/>
            <person name="Pereira M."/>
            <person name="Perotto S."/>
            <person name="Peter M."/>
            <person name="Riley R."/>
            <person name="Sitrit Y."/>
            <person name="Stielow B."/>
            <person name="Szollosi G."/>
            <person name="Zifcakova L."/>
            <person name="Stursova M."/>
            <person name="Spatafora J.W."/>
            <person name="Tedersoo L."/>
            <person name="Vaario L.-M."/>
            <person name="Yamada A."/>
            <person name="Yan M."/>
            <person name="Wang P."/>
            <person name="Xu J."/>
            <person name="Bruns T."/>
            <person name="Baldrian P."/>
            <person name="Vilgalys R."/>
            <person name="Henrissat B."/>
            <person name="Grigoriev I.V."/>
            <person name="Hibbett D."/>
            <person name="Nagy L.G."/>
            <person name="Martin F.M."/>
        </authorList>
    </citation>
    <scope>NUCLEOTIDE SEQUENCE</scope>
    <source>
        <strain evidence="1">BED1</strain>
    </source>
</reference>
<dbReference type="AlphaFoldDB" id="A0AAD4BE33"/>
<accession>A0AAD4BE33</accession>
<reference evidence="1" key="2">
    <citation type="journal article" date="2020" name="Nat. Commun.">
        <title>Large-scale genome sequencing of mycorrhizal fungi provides insights into the early evolution of symbiotic traits.</title>
        <authorList>
            <person name="Miyauchi S."/>
            <person name="Kiss E."/>
            <person name="Kuo A."/>
            <person name="Drula E."/>
            <person name="Kohler A."/>
            <person name="Sanchez-Garcia M."/>
            <person name="Morin E."/>
            <person name="Andreopoulos B."/>
            <person name="Barry K.W."/>
            <person name="Bonito G."/>
            <person name="Buee M."/>
            <person name="Carver A."/>
            <person name="Chen C."/>
            <person name="Cichocki N."/>
            <person name="Clum A."/>
            <person name="Culley D."/>
            <person name="Crous P.W."/>
            <person name="Fauchery L."/>
            <person name="Girlanda M."/>
            <person name="Hayes R.D."/>
            <person name="Keri Z."/>
            <person name="LaButti K."/>
            <person name="Lipzen A."/>
            <person name="Lombard V."/>
            <person name="Magnuson J."/>
            <person name="Maillard F."/>
            <person name="Murat C."/>
            <person name="Nolan M."/>
            <person name="Ohm R.A."/>
            <person name="Pangilinan J."/>
            <person name="Pereira M.F."/>
            <person name="Perotto S."/>
            <person name="Peter M."/>
            <person name="Pfister S."/>
            <person name="Riley R."/>
            <person name="Sitrit Y."/>
            <person name="Stielow J.B."/>
            <person name="Szollosi G."/>
            <person name="Zifcakova L."/>
            <person name="Stursova M."/>
            <person name="Spatafora J.W."/>
            <person name="Tedersoo L."/>
            <person name="Vaario L.M."/>
            <person name="Yamada A."/>
            <person name="Yan M."/>
            <person name="Wang P."/>
            <person name="Xu J."/>
            <person name="Bruns T."/>
            <person name="Baldrian P."/>
            <person name="Vilgalys R."/>
            <person name="Dunand C."/>
            <person name="Henrissat B."/>
            <person name="Grigoriev I.V."/>
            <person name="Hibbett D."/>
            <person name="Nagy L.G."/>
            <person name="Martin F.M."/>
        </authorList>
    </citation>
    <scope>NUCLEOTIDE SEQUENCE</scope>
    <source>
        <strain evidence="1">BED1</strain>
    </source>
</reference>
<proteinExistence type="predicted"/>
<dbReference type="Proteomes" id="UP001194468">
    <property type="component" value="Unassembled WGS sequence"/>
</dbReference>
<protein>
    <submittedName>
        <fullName evidence="1">Uncharacterized protein</fullName>
    </submittedName>
</protein>
<name>A0AAD4BE33_BOLED</name>
<organism evidence="1 2">
    <name type="scientific">Boletus edulis BED1</name>
    <dbReference type="NCBI Taxonomy" id="1328754"/>
    <lineage>
        <taxon>Eukaryota</taxon>
        <taxon>Fungi</taxon>
        <taxon>Dikarya</taxon>
        <taxon>Basidiomycota</taxon>
        <taxon>Agaricomycotina</taxon>
        <taxon>Agaricomycetes</taxon>
        <taxon>Agaricomycetidae</taxon>
        <taxon>Boletales</taxon>
        <taxon>Boletineae</taxon>
        <taxon>Boletaceae</taxon>
        <taxon>Boletoideae</taxon>
        <taxon>Boletus</taxon>
    </lineage>
</organism>
<dbReference type="EMBL" id="WHUW01000107">
    <property type="protein sequence ID" value="KAF8423981.1"/>
    <property type="molecule type" value="Genomic_DNA"/>
</dbReference>
<evidence type="ECO:0000313" key="2">
    <source>
        <dbReference type="Proteomes" id="UP001194468"/>
    </source>
</evidence>
<sequence>MSNSMGWIRRVTVWAASASGILSEEASEMSNSVGWEVMWKIPASEILSQEASEETVGWEVMWKIPASEILSQEASEESGQSI</sequence>
<evidence type="ECO:0000313" key="1">
    <source>
        <dbReference type="EMBL" id="KAF8423981.1"/>
    </source>
</evidence>
<keyword evidence="2" id="KW-1185">Reference proteome</keyword>